<accession>C5M649</accession>
<dbReference type="VEuPathDB" id="FungiDB:CTRG_01330"/>
<gene>
    <name evidence="1" type="ORF">CTRG_01330</name>
    <name evidence="2" type="ORF">CTRG_01336</name>
</gene>
<dbReference type="RefSeq" id="XP_002547025.1">
    <property type="nucleotide sequence ID" value="XM_002546979.1"/>
</dbReference>
<dbReference type="KEGG" id="ctp:CTRG_01330"/>
<dbReference type="RefSeq" id="XP_002547029.1">
    <property type="nucleotide sequence ID" value="XM_002546983.1"/>
</dbReference>
<evidence type="ECO:0000313" key="1">
    <source>
        <dbReference type="EMBL" id="EER34470.1"/>
    </source>
</evidence>
<name>C5M649_CANTT</name>
<dbReference type="HOGENOM" id="CLU_993959_0_0_1"/>
<reference evidence="1 3" key="1">
    <citation type="journal article" date="2009" name="Nature">
        <title>Evolution of pathogenicity and sexual reproduction in eight Candida genomes.</title>
        <authorList>
            <person name="Butler G."/>
            <person name="Rasmussen M.D."/>
            <person name="Lin M.F."/>
            <person name="Santos M.A."/>
            <person name="Sakthikumar S."/>
            <person name="Munro C.A."/>
            <person name="Rheinbay E."/>
            <person name="Grabherr M."/>
            <person name="Forche A."/>
            <person name="Reedy J.L."/>
            <person name="Agrafioti I."/>
            <person name="Arnaud M.B."/>
            <person name="Bates S."/>
            <person name="Brown A.J."/>
            <person name="Brunke S."/>
            <person name="Costanzo M.C."/>
            <person name="Fitzpatrick D.A."/>
            <person name="de Groot P.W."/>
            <person name="Harris D."/>
            <person name="Hoyer L.L."/>
            <person name="Hube B."/>
            <person name="Klis F.M."/>
            <person name="Kodira C."/>
            <person name="Lennard N."/>
            <person name="Logue M.E."/>
            <person name="Martin R."/>
            <person name="Neiman A.M."/>
            <person name="Nikolaou E."/>
            <person name="Quail M.A."/>
            <person name="Quinn J."/>
            <person name="Santos M.C."/>
            <person name="Schmitzberger F.F."/>
            <person name="Sherlock G."/>
            <person name="Shah P."/>
            <person name="Silverstein K.A."/>
            <person name="Skrzypek M.S."/>
            <person name="Soll D."/>
            <person name="Staggs R."/>
            <person name="Stansfield I."/>
            <person name="Stumpf M.P."/>
            <person name="Sudbery P.E."/>
            <person name="Srikantha T."/>
            <person name="Zeng Q."/>
            <person name="Berman J."/>
            <person name="Berriman M."/>
            <person name="Heitman J."/>
            <person name="Gow N.A."/>
            <person name="Lorenz M.C."/>
            <person name="Birren B.W."/>
            <person name="Kellis M."/>
            <person name="Cuomo C.A."/>
        </authorList>
    </citation>
    <scope>NUCLEOTIDE SEQUENCE [LARGE SCALE GENOMIC DNA]</scope>
    <source>
        <strain evidence="3">ATCC MYA-3404 / T1</strain>
        <strain evidence="1">MYA-3404</strain>
    </source>
</reference>
<proteinExistence type="predicted"/>
<dbReference type="AlphaFoldDB" id="C5M649"/>
<dbReference type="EMBL" id="GG692396">
    <property type="protein sequence ID" value="EER34470.1"/>
    <property type="molecule type" value="Genomic_DNA"/>
</dbReference>
<sequence>MEVVVSVDPNSTSLESVRNINTLVDVSGVNTSSQTVIRVVSQSNSFFNSVELDQGDNRTKDFFLDNTHILVNISKNGWFDKVTLVTSLSTTSNNSGTLFLTNFNVFQDLIQLVSVSLGTHESVFFKWITNFKGFGSLLESSNNFVVNTRLNQETGTSTTDFTRVVEDRNNQVINSLIQVGIVENNVWGFTTQFQSNLLQVGFSSQFHNNLTSSSRTSESNLVNLWVAGNSSTSSGTETWNNVDNTLWHTGFNQQLGKVQGRQWSRFSRFQDSSTTSSTKK</sequence>
<dbReference type="OrthoDB" id="4103311at2759"/>
<protein>
    <submittedName>
        <fullName evidence="1 2">Aldehyde dehydrogenase</fullName>
    </submittedName>
</protein>
<organism evidence="1 3">
    <name type="scientific">Candida tropicalis (strain ATCC MYA-3404 / T1)</name>
    <name type="common">Yeast</name>
    <dbReference type="NCBI Taxonomy" id="294747"/>
    <lineage>
        <taxon>Eukaryota</taxon>
        <taxon>Fungi</taxon>
        <taxon>Dikarya</taxon>
        <taxon>Ascomycota</taxon>
        <taxon>Saccharomycotina</taxon>
        <taxon>Pichiomycetes</taxon>
        <taxon>Debaryomycetaceae</taxon>
        <taxon>Candida/Lodderomyces clade</taxon>
        <taxon>Candida</taxon>
    </lineage>
</organism>
<dbReference type="VEuPathDB" id="FungiDB:CTRG_01336"/>
<dbReference type="KEGG" id="ctp:CTRG_01336"/>
<dbReference type="EMBL" id="GG692396">
    <property type="protein sequence ID" value="EER34474.1"/>
    <property type="molecule type" value="Genomic_DNA"/>
</dbReference>
<reference evidence="1" key="2">
    <citation type="submission" date="2009-06" db="EMBL/GenBank/DDBJ databases">
        <authorList>
            <consortium name="The Broad Institute Genome Sequencing Platform"/>
            <person name="Birren B."/>
            <person name="Lander E."/>
            <person name="Galagan J."/>
            <person name="Nusbaum C."/>
            <person name="Devon K."/>
            <person name="Cuomo C."/>
            <person name="Kellis M."/>
            <person name="Rasmussen M.D."/>
            <person name="Grochow J.A."/>
            <person name="Jaffe D."/>
            <person name="Butler J."/>
            <person name="Alvarez P."/>
            <person name="Gnerre S."/>
            <person name="Grabherr M."/>
            <person name="Kleber M."/>
            <person name="Mauceli E."/>
            <person name="Brockman W."/>
            <person name="MacCallum I.A."/>
            <person name="Rounsley S."/>
            <person name="Young S."/>
            <person name="LaButti K."/>
            <person name="Pushparaj V."/>
            <person name="DeCaprio D."/>
            <person name="Crawford M."/>
            <person name="Koehrsen M."/>
            <person name="Engels R."/>
            <person name="Montgomery P."/>
            <person name="Pearson M."/>
            <person name="Howarth C."/>
            <person name="Larson L."/>
            <person name="Luoma S."/>
            <person name="White J."/>
            <person name="Zeng Q."/>
            <person name="Kodira C."/>
            <person name="Yandava C."/>
            <person name="Alvarado L."/>
            <person name="O'Leary S."/>
            <person name="Soll D.R."/>
            <person name="Srikantha T."/>
        </authorList>
    </citation>
    <scope>NUCLEOTIDE SEQUENCE</scope>
    <source>
        <strain evidence="1">MYA-3404</strain>
    </source>
</reference>
<dbReference type="Proteomes" id="UP000002037">
    <property type="component" value="Unassembled WGS sequence"/>
</dbReference>
<keyword evidence="3" id="KW-1185">Reference proteome</keyword>
<dbReference type="GeneID" id="8301057"/>
<evidence type="ECO:0000313" key="2">
    <source>
        <dbReference type="EMBL" id="EER34474.1"/>
    </source>
</evidence>
<evidence type="ECO:0000313" key="3">
    <source>
        <dbReference type="Proteomes" id="UP000002037"/>
    </source>
</evidence>
<dbReference type="GeneID" id="8301064"/>